<evidence type="ECO:0000256" key="5">
    <source>
        <dbReference type="ARBA" id="ARBA00022989"/>
    </source>
</evidence>
<name>A0ABW2QEV2_9BURK</name>
<dbReference type="Proteomes" id="UP001596501">
    <property type="component" value="Unassembled WGS sequence"/>
</dbReference>
<accession>A0ABW2QEV2</accession>
<feature type="transmembrane region" description="Helical" evidence="7">
    <location>
        <begin position="100"/>
        <end position="121"/>
    </location>
</feature>
<proteinExistence type="inferred from homology"/>
<comment type="subcellular location">
    <subcellularLocation>
        <location evidence="1">Cell membrane</location>
        <topology evidence="1">Multi-pass membrane protein</topology>
    </subcellularLocation>
</comment>
<dbReference type="InterPro" id="IPR032808">
    <property type="entry name" value="DoxX"/>
</dbReference>
<dbReference type="PANTHER" id="PTHR33452">
    <property type="entry name" value="OXIDOREDUCTASE CATD-RELATED"/>
    <property type="match status" value="1"/>
</dbReference>
<gene>
    <name evidence="8" type="ORF">ACFQPB_02055</name>
</gene>
<evidence type="ECO:0000256" key="3">
    <source>
        <dbReference type="ARBA" id="ARBA00022475"/>
    </source>
</evidence>
<comment type="caution">
    <text evidence="8">The sequence shown here is derived from an EMBL/GenBank/DDBJ whole genome shotgun (WGS) entry which is preliminary data.</text>
</comment>
<dbReference type="PANTHER" id="PTHR33452:SF1">
    <property type="entry name" value="INNER MEMBRANE PROTEIN YPHA-RELATED"/>
    <property type="match status" value="1"/>
</dbReference>
<reference evidence="9" key="1">
    <citation type="journal article" date="2019" name="Int. J. Syst. Evol. Microbiol.">
        <title>The Global Catalogue of Microorganisms (GCM) 10K type strain sequencing project: providing services to taxonomists for standard genome sequencing and annotation.</title>
        <authorList>
            <consortium name="The Broad Institute Genomics Platform"/>
            <consortium name="The Broad Institute Genome Sequencing Center for Infectious Disease"/>
            <person name="Wu L."/>
            <person name="Ma J."/>
        </authorList>
    </citation>
    <scope>NUCLEOTIDE SEQUENCE [LARGE SCALE GENOMIC DNA]</scope>
    <source>
        <strain evidence="9">CGMCC 1.12371</strain>
    </source>
</reference>
<keyword evidence="5 7" id="KW-1133">Transmembrane helix</keyword>
<keyword evidence="9" id="KW-1185">Reference proteome</keyword>
<evidence type="ECO:0000256" key="4">
    <source>
        <dbReference type="ARBA" id="ARBA00022692"/>
    </source>
</evidence>
<evidence type="ECO:0000256" key="2">
    <source>
        <dbReference type="ARBA" id="ARBA00006679"/>
    </source>
</evidence>
<protein>
    <submittedName>
        <fullName evidence="8">DoxX family protein</fullName>
    </submittedName>
</protein>
<dbReference type="InterPro" id="IPR051907">
    <property type="entry name" value="DoxX-like_oxidoreductase"/>
</dbReference>
<keyword evidence="6 7" id="KW-0472">Membrane</keyword>
<evidence type="ECO:0000256" key="6">
    <source>
        <dbReference type="ARBA" id="ARBA00023136"/>
    </source>
</evidence>
<evidence type="ECO:0000313" key="9">
    <source>
        <dbReference type="Proteomes" id="UP001596501"/>
    </source>
</evidence>
<organism evidence="8 9">
    <name type="scientific">Hydrogenophaga atypica</name>
    <dbReference type="NCBI Taxonomy" id="249409"/>
    <lineage>
        <taxon>Bacteria</taxon>
        <taxon>Pseudomonadati</taxon>
        <taxon>Pseudomonadota</taxon>
        <taxon>Betaproteobacteria</taxon>
        <taxon>Burkholderiales</taxon>
        <taxon>Comamonadaceae</taxon>
        <taxon>Hydrogenophaga</taxon>
    </lineage>
</organism>
<evidence type="ECO:0000256" key="1">
    <source>
        <dbReference type="ARBA" id="ARBA00004651"/>
    </source>
</evidence>
<keyword evidence="3" id="KW-1003">Cell membrane</keyword>
<feature type="transmembrane region" description="Helical" evidence="7">
    <location>
        <begin position="127"/>
        <end position="144"/>
    </location>
</feature>
<keyword evidence="4 7" id="KW-0812">Transmembrane</keyword>
<comment type="similarity">
    <text evidence="2">Belongs to the DoxX family.</text>
</comment>
<evidence type="ECO:0000313" key="8">
    <source>
        <dbReference type="EMBL" id="MFC7407639.1"/>
    </source>
</evidence>
<dbReference type="EMBL" id="JBHTCA010000001">
    <property type="protein sequence ID" value="MFC7407639.1"/>
    <property type="molecule type" value="Genomic_DNA"/>
</dbReference>
<dbReference type="Pfam" id="PF07681">
    <property type="entry name" value="DoxX"/>
    <property type="match status" value="1"/>
</dbReference>
<sequence length="151" mass="16408">MTTQTLPTAAGWRPRLNTLLSRAVPDDLIALASRFGVGSIFFLSGRTKVDGGLNVSDTALLLFEQDYALPLISPVWAAHLATYAEHLLPLMLFLGLGTRLGALGLLGMTAVIQVFVYPSAWPTHLSWAAPLLYLLAHGGGRWSVDHLLFKR</sequence>
<dbReference type="RefSeq" id="WP_382202066.1">
    <property type="nucleotide sequence ID" value="NZ_JBHTCA010000001.1"/>
</dbReference>
<evidence type="ECO:0000256" key="7">
    <source>
        <dbReference type="SAM" id="Phobius"/>
    </source>
</evidence>